<dbReference type="Gene3D" id="2.60.40.10">
    <property type="entry name" value="Immunoglobulins"/>
    <property type="match status" value="1"/>
</dbReference>
<dbReference type="InterPro" id="IPR017853">
    <property type="entry name" value="GH"/>
</dbReference>
<organism evidence="6 7">
    <name type="scientific">Promicromonospora iranensis</name>
    <dbReference type="NCBI Taxonomy" id="1105144"/>
    <lineage>
        <taxon>Bacteria</taxon>
        <taxon>Bacillati</taxon>
        <taxon>Actinomycetota</taxon>
        <taxon>Actinomycetes</taxon>
        <taxon>Micrococcales</taxon>
        <taxon>Promicromonosporaceae</taxon>
        <taxon>Promicromonospora</taxon>
    </lineage>
</organism>
<dbReference type="InterPro" id="IPR001764">
    <property type="entry name" value="Glyco_hydro_3_N"/>
</dbReference>
<sequence>MTQPLTHPLRHPETVRSLTLEQKASLTSGANFWNTEALPGVPAIMLTDGPHGVRKQGGKADHLGLNASLPATCFPTAAALAQSWDPELLERVGGQLGAEAAAAGVAVLLGPGLNIVRNPLGGRSFEYFSEDPRLSGELAAAMVRGVQSTGVAACPKHFAVNSQEHLRMSVDEVVDERSLREIYLEGFRRVVEQSSPQVLMTAYNKVNGVYANENTHLLRDILRTEWGFDGVVVTDWGGNHDRVAGLRAGNQLEMPSSGGVTDSEIVAAVRSGDLDEAILDRAVDDLVALAHQATAALAGSPAVDLDVQHRAAVEAARRCLVLLKNDPVRVDPAGGAVRLLPLGPGTRVAVVGDFAAAPRYQGAGSSLVNPTRVDDALNALRVSDVEVVGYARGFRRFGERDHRLADEALELAARAETVLVFLGLDESSEAEGVDREHLRLPSNQLALVERLTREHEHVVVVLAGGAPVELPFADDVPAILHTSLAGQGGGTAVADVLTGVAEPSGRLAVTFPVRYADVPSARSVSPAAVFPGREVTSEHRDGLFVGYRYYATRDVPVRYPFGHGLGYTTFAYTDLQADLGHDCGTVSVTLRNTGHRAGREVVQVYVGPQDAAVVHPRTQLAGFASVTLEPGERRRVQLPLDARAVEYYDPEAARWLCPGGVYLVEVGASVEDTRLSATVDVEPGLGVAELLPDAGTAARRLAALGAYATGDAHRVDDGAFAELLGRPVPPSSWDRAAPLGLDDVVARLRHANLLGRAVLRLLTLARWAFLAAGRPLAANNVMFLVNMPFAKIEGYTAGRVSRRAVERFLRIVNR</sequence>
<dbReference type="Pfam" id="PF01915">
    <property type="entry name" value="Glyco_hydro_3_C"/>
    <property type="match status" value="1"/>
</dbReference>
<keyword evidence="3" id="KW-0119">Carbohydrate metabolism</keyword>
<dbReference type="SUPFAM" id="SSF51445">
    <property type="entry name" value="(Trans)glycosidases"/>
    <property type="match status" value="1"/>
</dbReference>
<dbReference type="EMBL" id="JAVDYE010000001">
    <property type="protein sequence ID" value="MDR7385589.1"/>
    <property type="molecule type" value="Genomic_DNA"/>
</dbReference>
<evidence type="ECO:0000313" key="7">
    <source>
        <dbReference type="Proteomes" id="UP001183585"/>
    </source>
</evidence>
<proteinExistence type="inferred from homology"/>
<evidence type="ECO:0000256" key="2">
    <source>
        <dbReference type="ARBA" id="ARBA00022801"/>
    </source>
</evidence>
<dbReference type="InterPro" id="IPR026891">
    <property type="entry name" value="Fn3-like"/>
</dbReference>
<dbReference type="PANTHER" id="PTHR42715">
    <property type="entry name" value="BETA-GLUCOSIDASE"/>
    <property type="match status" value="1"/>
</dbReference>
<evidence type="ECO:0000313" key="6">
    <source>
        <dbReference type="EMBL" id="MDR7385589.1"/>
    </source>
</evidence>
<dbReference type="InterPro" id="IPR013783">
    <property type="entry name" value="Ig-like_fold"/>
</dbReference>
<dbReference type="Pfam" id="PF00933">
    <property type="entry name" value="Glyco_hydro_3"/>
    <property type="match status" value="1"/>
</dbReference>
<dbReference type="InterPro" id="IPR002772">
    <property type="entry name" value="Glyco_hydro_3_C"/>
</dbReference>
<dbReference type="SMART" id="SM01217">
    <property type="entry name" value="Fn3_like"/>
    <property type="match status" value="1"/>
</dbReference>
<dbReference type="InterPro" id="IPR036881">
    <property type="entry name" value="Glyco_hydro_3_C_sf"/>
</dbReference>
<keyword evidence="4 6" id="KW-0326">Glycosidase</keyword>
<dbReference type="InterPro" id="IPR050288">
    <property type="entry name" value="Cellulose_deg_GH3"/>
</dbReference>
<dbReference type="EC" id="3.2.1.21" evidence="6"/>
<feature type="domain" description="Fibronectin type III-like" evidence="5">
    <location>
        <begin position="600"/>
        <end position="670"/>
    </location>
</feature>
<dbReference type="PANTHER" id="PTHR42715:SF10">
    <property type="entry name" value="BETA-GLUCOSIDASE"/>
    <property type="match status" value="1"/>
</dbReference>
<protein>
    <submittedName>
        <fullName evidence="6">Beta-glucosidase</fullName>
        <ecNumber evidence="6">3.2.1.21</ecNumber>
    </submittedName>
</protein>
<evidence type="ECO:0000256" key="3">
    <source>
        <dbReference type="ARBA" id="ARBA00023277"/>
    </source>
</evidence>
<name>A0ABU2CW74_9MICO</name>
<dbReference type="SUPFAM" id="SSF52279">
    <property type="entry name" value="Beta-D-glucan exohydrolase, C-terminal domain"/>
    <property type="match status" value="1"/>
</dbReference>
<accession>A0ABU2CW74</accession>
<evidence type="ECO:0000256" key="1">
    <source>
        <dbReference type="ARBA" id="ARBA00005336"/>
    </source>
</evidence>
<keyword evidence="7" id="KW-1185">Reference proteome</keyword>
<dbReference type="InterPro" id="IPR019800">
    <property type="entry name" value="Glyco_hydro_3_AS"/>
</dbReference>
<dbReference type="InterPro" id="IPR036962">
    <property type="entry name" value="Glyco_hydro_3_N_sf"/>
</dbReference>
<dbReference type="Pfam" id="PF14310">
    <property type="entry name" value="Fn3-like"/>
    <property type="match status" value="1"/>
</dbReference>
<dbReference type="Proteomes" id="UP001183585">
    <property type="component" value="Unassembled WGS sequence"/>
</dbReference>
<comment type="similarity">
    <text evidence="1 4">Belongs to the glycosyl hydrolase 3 family.</text>
</comment>
<dbReference type="PROSITE" id="PS00775">
    <property type="entry name" value="GLYCOSYL_HYDROL_F3"/>
    <property type="match status" value="1"/>
</dbReference>
<dbReference type="RefSeq" id="WP_274998195.1">
    <property type="nucleotide sequence ID" value="NZ_JAJQQP010000022.1"/>
</dbReference>
<evidence type="ECO:0000256" key="4">
    <source>
        <dbReference type="RuleBase" id="RU361161"/>
    </source>
</evidence>
<evidence type="ECO:0000259" key="5">
    <source>
        <dbReference type="SMART" id="SM01217"/>
    </source>
</evidence>
<dbReference type="GO" id="GO:0008422">
    <property type="term" value="F:beta-glucosidase activity"/>
    <property type="evidence" value="ECO:0007669"/>
    <property type="project" value="UniProtKB-EC"/>
</dbReference>
<dbReference type="Gene3D" id="3.40.50.1700">
    <property type="entry name" value="Glycoside hydrolase family 3 C-terminal domain"/>
    <property type="match status" value="2"/>
</dbReference>
<keyword evidence="2 4" id="KW-0378">Hydrolase</keyword>
<dbReference type="Gene3D" id="3.20.20.300">
    <property type="entry name" value="Glycoside hydrolase, family 3, N-terminal domain"/>
    <property type="match status" value="2"/>
</dbReference>
<gene>
    <name evidence="6" type="ORF">J2S48_005104</name>
</gene>
<reference evidence="6 7" key="1">
    <citation type="submission" date="2023-07" db="EMBL/GenBank/DDBJ databases">
        <title>Sequencing the genomes of 1000 actinobacteria strains.</title>
        <authorList>
            <person name="Klenk H.-P."/>
        </authorList>
    </citation>
    <scope>NUCLEOTIDE SEQUENCE [LARGE SCALE GENOMIC DNA]</scope>
    <source>
        <strain evidence="6 7">DSM 45554</strain>
    </source>
</reference>
<dbReference type="PRINTS" id="PR00133">
    <property type="entry name" value="GLHYDRLASE3"/>
</dbReference>
<comment type="caution">
    <text evidence="6">The sequence shown here is derived from an EMBL/GenBank/DDBJ whole genome shotgun (WGS) entry which is preliminary data.</text>
</comment>